<evidence type="ECO:0000313" key="2">
    <source>
        <dbReference type="Proteomes" id="UP000703269"/>
    </source>
</evidence>
<keyword evidence="2" id="KW-1185">Reference proteome</keyword>
<reference evidence="1 2" key="1">
    <citation type="submission" date="2021-08" db="EMBL/GenBank/DDBJ databases">
        <title>Draft Genome Sequence of Phanerochaete sordida strain YK-624.</title>
        <authorList>
            <person name="Mori T."/>
            <person name="Dohra H."/>
            <person name="Suzuki T."/>
            <person name="Kawagishi H."/>
            <person name="Hirai H."/>
        </authorList>
    </citation>
    <scope>NUCLEOTIDE SEQUENCE [LARGE SCALE GENOMIC DNA]</scope>
    <source>
        <strain evidence="1 2">YK-624</strain>
    </source>
</reference>
<organism evidence="1 2">
    <name type="scientific">Phanerochaete sordida</name>
    <dbReference type="NCBI Taxonomy" id="48140"/>
    <lineage>
        <taxon>Eukaryota</taxon>
        <taxon>Fungi</taxon>
        <taxon>Dikarya</taxon>
        <taxon>Basidiomycota</taxon>
        <taxon>Agaricomycotina</taxon>
        <taxon>Agaricomycetes</taxon>
        <taxon>Polyporales</taxon>
        <taxon>Phanerochaetaceae</taxon>
        <taxon>Phanerochaete</taxon>
    </lineage>
</organism>
<accession>A0A9P3GBG6</accession>
<name>A0A9P3GBG6_9APHY</name>
<dbReference type="Gene3D" id="3.80.10.10">
    <property type="entry name" value="Ribonuclease Inhibitor"/>
    <property type="match status" value="1"/>
</dbReference>
<sequence length="279" mass="31332">MVDDQRGSTSWMSDLATLPANSFPKLRTLQLVSVSTEWYHNILQTVSTFDTFLRTVRPHMPFTQLIIKLHKSRSHPETYADELRKLCNCIARDYPSLESLEMITLHMPITPSVVSPLCALRDLRTLKLPWLMIDPRPGTIQHFASSWPQLTELQWGTRYESSQGALTTIDTLRTVLDSFPGLEVLGMQLDTSSTLGHRAFEEFPLEEVAQHRSLRSVSLGKTHVPEDIIEPLAAALTRMVPTAQVTLVQMAGSSEGRPVSQEDILSKIVLRMRELAGAS</sequence>
<evidence type="ECO:0000313" key="1">
    <source>
        <dbReference type="EMBL" id="GJE91823.1"/>
    </source>
</evidence>
<gene>
    <name evidence="1" type="ORF">PsYK624_079740</name>
</gene>
<comment type="caution">
    <text evidence="1">The sequence shown here is derived from an EMBL/GenBank/DDBJ whole genome shotgun (WGS) entry which is preliminary data.</text>
</comment>
<dbReference type="AlphaFoldDB" id="A0A9P3GBG6"/>
<evidence type="ECO:0008006" key="3">
    <source>
        <dbReference type="Google" id="ProtNLM"/>
    </source>
</evidence>
<dbReference type="EMBL" id="BPQB01000023">
    <property type="protein sequence ID" value="GJE91823.1"/>
    <property type="molecule type" value="Genomic_DNA"/>
</dbReference>
<dbReference type="Proteomes" id="UP000703269">
    <property type="component" value="Unassembled WGS sequence"/>
</dbReference>
<dbReference type="InterPro" id="IPR032675">
    <property type="entry name" value="LRR_dom_sf"/>
</dbReference>
<dbReference type="OrthoDB" id="3543113at2759"/>
<proteinExistence type="predicted"/>
<protein>
    <recommendedName>
        <fullName evidence="3">F-box domain-containing protein</fullName>
    </recommendedName>
</protein>